<protein>
    <submittedName>
        <fullName evidence="2">Uncharacterized protein</fullName>
    </submittedName>
</protein>
<keyword evidence="1" id="KW-0472">Membrane</keyword>
<accession>A0A845AKU8</accession>
<gene>
    <name evidence="2" type="ORF">GRI58_13340</name>
</gene>
<evidence type="ECO:0000313" key="3">
    <source>
        <dbReference type="Proteomes" id="UP000439780"/>
    </source>
</evidence>
<evidence type="ECO:0000313" key="2">
    <source>
        <dbReference type="EMBL" id="MXP29793.1"/>
    </source>
</evidence>
<dbReference type="Proteomes" id="UP000439780">
    <property type="component" value="Unassembled WGS sequence"/>
</dbReference>
<dbReference type="EMBL" id="WTYA01000011">
    <property type="protein sequence ID" value="MXP29793.1"/>
    <property type="molecule type" value="Genomic_DNA"/>
</dbReference>
<comment type="caution">
    <text evidence="2">The sequence shown here is derived from an EMBL/GenBank/DDBJ whole genome shotgun (WGS) entry which is preliminary data.</text>
</comment>
<reference evidence="2 3" key="1">
    <citation type="submission" date="2019-12" db="EMBL/GenBank/DDBJ databases">
        <title>Genomic-based taxomic classification of the family Erythrobacteraceae.</title>
        <authorList>
            <person name="Xu L."/>
        </authorList>
    </citation>
    <scope>NUCLEOTIDE SEQUENCE [LARGE SCALE GENOMIC DNA]</scope>
    <source>
        <strain evidence="2 3">KEMB 9005-328</strain>
    </source>
</reference>
<feature type="transmembrane region" description="Helical" evidence="1">
    <location>
        <begin position="42"/>
        <end position="66"/>
    </location>
</feature>
<keyword evidence="3" id="KW-1185">Reference proteome</keyword>
<evidence type="ECO:0000256" key="1">
    <source>
        <dbReference type="SAM" id="Phobius"/>
    </source>
</evidence>
<keyword evidence="1" id="KW-0812">Transmembrane</keyword>
<dbReference type="AlphaFoldDB" id="A0A845AKU8"/>
<sequence length="71" mass="8252">MTDMWILTFLVPVFGAIAAKNFANGRASLIYSDYIKQENSRAFWIASIINFLAFSYGMYLVVQFLIKRFWA</sequence>
<proteinExistence type="predicted"/>
<organism evidence="2 3">
    <name type="scientific">Qipengyuania algicida</name>
    <dbReference type="NCBI Taxonomy" id="1836209"/>
    <lineage>
        <taxon>Bacteria</taxon>
        <taxon>Pseudomonadati</taxon>
        <taxon>Pseudomonadota</taxon>
        <taxon>Alphaproteobacteria</taxon>
        <taxon>Sphingomonadales</taxon>
        <taxon>Erythrobacteraceae</taxon>
        <taxon>Qipengyuania</taxon>
    </lineage>
</organism>
<keyword evidence="1" id="KW-1133">Transmembrane helix</keyword>
<dbReference type="RefSeq" id="WP_160754093.1">
    <property type="nucleotide sequence ID" value="NZ_WTYA01000011.1"/>
</dbReference>
<name>A0A845AKU8_9SPHN</name>